<gene>
    <name evidence="1" type="ORF">HCBG_08119</name>
</gene>
<accession>C0NXC7</accession>
<dbReference type="EMBL" id="GG663375">
    <property type="protein sequence ID" value="EEH03993.1"/>
    <property type="molecule type" value="Genomic_DNA"/>
</dbReference>
<dbReference type="HOGENOM" id="CLU_062454_2_0_1"/>
<organism evidence="1 2">
    <name type="scientific">Ajellomyces capsulatus (strain G186AR / H82 / ATCC MYA-2454 / RMSCC 2432)</name>
    <name type="common">Darling's disease fungus</name>
    <name type="synonym">Histoplasma capsulatum</name>
    <dbReference type="NCBI Taxonomy" id="447093"/>
    <lineage>
        <taxon>Eukaryota</taxon>
        <taxon>Fungi</taxon>
        <taxon>Dikarya</taxon>
        <taxon>Ascomycota</taxon>
        <taxon>Pezizomycotina</taxon>
        <taxon>Eurotiomycetes</taxon>
        <taxon>Eurotiomycetidae</taxon>
        <taxon>Onygenales</taxon>
        <taxon>Ajellomycetaceae</taxon>
        <taxon>Histoplasma</taxon>
    </lineage>
</organism>
<dbReference type="RefSeq" id="XP_045284474.1">
    <property type="nucleotide sequence ID" value="XM_045435168.1"/>
</dbReference>
<dbReference type="AlphaFoldDB" id="C0NXC7"/>
<dbReference type="VEuPathDB" id="FungiDB:I7I50_08399"/>
<name>C0NXC7_AJECG</name>
<evidence type="ECO:0000313" key="1">
    <source>
        <dbReference type="EMBL" id="EEH03993.1"/>
    </source>
</evidence>
<protein>
    <submittedName>
        <fullName evidence="1">Uncharacterized protein</fullName>
    </submittedName>
</protein>
<sequence length="277" mass="31005">MGEPTRSLQSNTLLPDEPTAQTLFNTIRRSILDTNHSIDLAFQNIAPTSGSPMVASLAEDPDIERRLPRLSYNSVTRVLTARIMPTHIYDCHQEWLCFELSQMRMAGFLSLAEARLIKLRVGTTFERFSSPYLSSAKQPDSCFLPDMLPFPTIVVESGWTESCARLNNDKDLWLIGGRPHVQLVFLIKWAKLSGGRVKGDIEIHGRDQSGNAMLLQTEPIFPIPSGNPRQVIQITRAQIFGTAILNGRNPGDTYLLQVEELRQNGEDAIRQMGFVPA</sequence>
<reference evidence="1" key="1">
    <citation type="submission" date="2009-02" db="EMBL/GenBank/DDBJ databases">
        <title>The Genome Sequence of Ajellomyces capsulatus strain G186AR.</title>
        <authorList>
            <consortium name="The Broad Institute Genome Sequencing Platform"/>
            <person name="Champion M."/>
            <person name="Cuomo C."/>
            <person name="Ma L.-J."/>
            <person name="Henn M.R."/>
            <person name="Sil A."/>
            <person name="Goldman B."/>
            <person name="Young S.K."/>
            <person name="Kodira C.D."/>
            <person name="Zeng Q."/>
            <person name="Koehrsen M."/>
            <person name="Alvarado L."/>
            <person name="Berlin A."/>
            <person name="Borenstein D."/>
            <person name="Chen Z."/>
            <person name="Engels R."/>
            <person name="Freedman E."/>
            <person name="Gellesch M."/>
            <person name="Goldberg J."/>
            <person name="Griggs A."/>
            <person name="Gujja S."/>
            <person name="Heiman D."/>
            <person name="Hepburn T."/>
            <person name="Howarth C."/>
            <person name="Jen D."/>
            <person name="Larson L."/>
            <person name="Lewis B."/>
            <person name="Mehta T."/>
            <person name="Park D."/>
            <person name="Pearson M."/>
            <person name="Roberts A."/>
            <person name="Saif S."/>
            <person name="Shea T."/>
            <person name="Shenoy N."/>
            <person name="Sisk P."/>
            <person name="Stolte C."/>
            <person name="Sykes S."/>
            <person name="Walk T."/>
            <person name="White J."/>
            <person name="Yandava C."/>
            <person name="Klein B."/>
            <person name="McEwen J.G."/>
            <person name="Puccia R."/>
            <person name="Goldman G.H."/>
            <person name="Felipe M.S."/>
            <person name="Nino-Vega G."/>
            <person name="San-Blas G."/>
            <person name="Taylor J."/>
            <person name="Mendoza L."/>
            <person name="Galagan J."/>
            <person name="Nusbaum C."/>
            <person name="Birren B."/>
        </authorList>
    </citation>
    <scope>NUCLEOTIDE SEQUENCE</scope>
    <source>
        <strain evidence="1">G186AR</strain>
    </source>
</reference>
<keyword evidence="2" id="KW-1185">Reference proteome</keyword>
<dbReference type="Proteomes" id="UP000001631">
    <property type="component" value="Unassembled WGS sequence"/>
</dbReference>
<dbReference type="GeneID" id="69041135"/>
<proteinExistence type="predicted"/>
<evidence type="ECO:0000313" key="2">
    <source>
        <dbReference type="Proteomes" id="UP000001631"/>
    </source>
</evidence>
<dbReference type="InParanoid" id="C0NXC7"/>